<dbReference type="SMART" id="SM00974">
    <property type="entry name" value="T5orf172"/>
    <property type="match status" value="1"/>
</dbReference>
<protein>
    <submittedName>
        <fullName evidence="3">GIY-YIG nuclease family protein</fullName>
    </submittedName>
</protein>
<dbReference type="AlphaFoldDB" id="A0A951QK89"/>
<evidence type="ECO:0000259" key="2">
    <source>
        <dbReference type="SMART" id="SM00974"/>
    </source>
</evidence>
<sequence length="156" mass="17495">MQSGYIYLINAQGTDRYKIGLTTRTPEARLKELNGKQSPFPLLLKYSVKVSDVHSSETAIHQDCKRYHYHNEWFHFPGDSVGVAIASMKKAAKSRINSPTFNYLPSGYGGFSFFVFLSGCILFLSLGWVANNPYNPKYNNCVFHGGGAACEKVKRN</sequence>
<dbReference type="InterPro" id="IPR018306">
    <property type="entry name" value="Phage_T5_Orf172_DNA-bd"/>
</dbReference>
<keyword evidence="1" id="KW-0812">Transmembrane</keyword>
<name>A0A951QK89_9CYAN</name>
<feature type="transmembrane region" description="Helical" evidence="1">
    <location>
        <begin position="108"/>
        <end position="130"/>
    </location>
</feature>
<proteinExistence type="predicted"/>
<evidence type="ECO:0000313" key="4">
    <source>
        <dbReference type="Proteomes" id="UP000729701"/>
    </source>
</evidence>
<evidence type="ECO:0000256" key="1">
    <source>
        <dbReference type="SAM" id="Phobius"/>
    </source>
</evidence>
<feature type="domain" description="Bacteriophage T5 Orf172 DNA-binding" evidence="2">
    <location>
        <begin position="11"/>
        <end position="88"/>
    </location>
</feature>
<accession>A0A951QK89</accession>
<organism evidence="3 4">
    <name type="scientific">Cyanomargarita calcarea GSE-NOS-MK-12-04C</name>
    <dbReference type="NCBI Taxonomy" id="2839659"/>
    <lineage>
        <taxon>Bacteria</taxon>
        <taxon>Bacillati</taxon>
        <taxon>Cyanobacteriota</taxon>
        <taxon>Cyanophyceae</taxon>
        <taxon>Nostocales</taxon>
        <taxon>Cyanomargaritaceae</taxon>
        <taxon>Cyanomargarita</taxon>
    </lineage>
</organism>
<comment type="caution">
    <text evidence="3">The sequence shown here is derived from an EMBL/GenBank/DDBJ whole genome shotgun (WGS) entry which is preliminary data.</text>
</comment>
<dbReference type="Proteomes" id="UP000729701">
    <property type="component" value="Unassembled WGS sequence"/>
</dbReference>
<reference evidence="3" key="1">
    <citation type="submission" date="2021-05" db="EMBL/GenBank/DDBJ databases">
        <authorList>
            <person name="Pietrasiak N."/>
            <person name="Ward R."/>
            <person name="Stajich J.E."/>
            <person name="Kurbessoian T."/>
        </authorList>
    </citation>
    <scope>NUCLEOTIDE SEQUENCE</scope>
    <source>
        <strain evidence="3">GSE-NOS-MK-12-04C</strain>
    </source>
</reference>
<keyword evidence="1" id="KW-1133">Transmembrane helix</keyword>
<dbReference type="Pfam" id="PF10544">
    <property type="entry name" value="T5orf172"/>
    <property type="match status" value="1"/>
</dbReference>
<keyword evidence="1" id="KW-0472">Membrane</keyword>
<gene>
    <name evidence="3" type="ORF">KME60_03475</name>
</gene>
<evidence type="ECO:0000313" key="3">
    <source>
        <dbReference type="EMBL" id="MBW4666517.1"/>
    </source>
</evidence>
<dbReference type="EMBL" id="JAHHGZ010000003">
    <property type="protein sequence ID" value="MBW4666517.1"/>
    <property type="molecule type" value="Genomic_DNA"/>
</dbReference>
<reference evidence="3" key="2">
    <citation type="journal article" date="2022" name="Microbiol. Resour. Announc.">
        <title>Metagenome Sequencing to Explore Phylogenomics of Terrestrial Cyanobacteria.</title>
        <authorList>
            <person name="Ward R.D."/>
            <person name="Stajich J.E."/>
            <person name="Johansen J.R."/>
            <person name="Huntemann M."/>
            <person name="Clum A."/>
            <person name="Foster B."/>
            <person name="Foster B."/>
            <person name="Roux S."/>
            <person name="Palaniappan K."/>
            <person name="Varghese N."/>
            <person name="Mukherjee S."/>
            <person name="Reddy T.B.K."/>
            <person name="Daum C."/>
            <person name="Copeland A."/>
            <person name="Chen I.A."/>
            <person name="Ivanova N.N."/>
            <person name="Kyrpides N.C."/>
            <person name="Shapiro N."/>
            <person name="Eloe-Fadrosh E.A."/>
            <person name="Pietrasiak N."/>
        </authorList>
    </citation>
    <scope>NUCLEOTIDE SEQUENCE</scope>
    <source>
        <strain evidence="3">GSE-NOS-MK-12-04C</strain>
    </source>
</reference>